<reference evidence="1 2" key="1">
    <citation type="journal article" date="2012" name="J. Bacteriol.">
        <title>Complete genome sequence of Nocardia brasiliensis HUJEG-1.</title>
        <authorList>
            <person name="Vera-Cabrera L."/>
            <person name="Ortiz-Lopez R."/>
            <person name="Elizondo-Gonzalez R."/>
            <person name="Perez-Maya A.A."/>
            <person name="Ocampo-Candiani J."/>
        </authorList>
    </citation>
    <scope>NUCLEOTIDE SEQUENCE [LARGE SCALE GENOMIC DNA]</scope>
    <source>
        <strain evidence="2">ATCC 700358</strain>
    </source>
</reference>
<dbReference type="EMBL" id="CP003876">
    <property type="protein sequence ID" value="AFU02746.1"/>
    <property type="molecule type" value="Genomic_DNA"/>
</dbReference>
<accession>K0F5H6</accession>
<keyword evidence="2" id="KW-1185">Reference proteome</keyword>
<dbReference type="KEGG" id="nbr:O3I_023955"/>
<proteinExistence type="predicted"/>
<dbReference type="Proteomes" id="UP000006304">
    <property type="component" value="Chromosome"/>
</dbReference>
<name>K0F5H6_NOCB7</name>
<dbReference type="eggNOG" id="ENOG502ZD9X">
    <property type="taxonomic scope" value="Bacteria"/>
</dbReference>
<dbReference type="HOGENOM" id="CLU_1775394_0_0_11"/>
<dbReference type="AlphaFoldDB" id="K0F5H6"/>
<organism evidence="1 2">
    <name type="scientific">Nocardia brasiliensis (strain ATCC 700358 / HUJEG-1)</name>
    <dbReference type="NCBI Taxonomy" id="1133849"/>
    <lineage>
        <taxon>Bacteria</taxon>
        <taxon>Bacillati</taxon>
        <taxon>Actinomycetota</taxon>
        <taxon>Actinomycetes</taxon>
        <taxon>Mycobacteriales</taxon>
        <taxon>Nocardiaceae</taxon>
        <taxon>Nocardia</taxon>
    </lineage>
</organism>
<keyword evidence="1" id="KW-0449">Lipoprotein</keyword>
<evidence type="ECO:0000313" key="2">
    <source>
        <dbReference type="Proteomes" id="UP000006304"/>
    </source>
</evidence>
<protein>
    <submittedName>
        <fullName evidence="1">Putative Lipoprotein LppU</fullName>
    </submittedName>
</protein>
<evidence type="ECO:0000313" key="1">
    <source>
        <dbReference type="EMBL" id="AFU02746.1"/>
    </source>
</evidence>
<gene>
    <name evidence="1" type="ORF">O3I_023955</name>
</gene>
<sequence>MSSAAQAAVPDPVVLVGECVMPGDTAVTRAECGSLASGYRVVGKMDDSGRRCPADADRVREYAGESLCLDVDWVVGGCLVLAGGPRRIDCGGPDRRGGLQVLNVLFATTDVNRCALGDRGVVYQQRQFVVCVADL</sequence>